<name>A0A1E5LG25_9BACI</name>
<dbReference type="Gene3D" id="3.30.1180.10">
    <property type="match status" value="1"/>
</dbReference>
<comment type="caution">
    <text evidence="2">The sequence shown here is derived from an EMBL/GenBank/DDBJ whole genome shotgun (WGS) entry which is preliminary data.</text>
</comment>
<gene>
    <name evidence="2" type="ORF">BFG57_13820</name>
</gene>
<evidence type="ECO:0000256" key="1">
    <source>
        <dbReference type="ARBA" id="ARBA00023121"/>
    </source>
</evidence>
<keyword evidence="1" id="KW-0446">Lipid-binding</keyword>
<dbReference type="PROSITE" id="PS51482">
    <property type="entry name" value="DEGV"/>
    <property type="match status" value="1"/>
</dbReference>
<dbReference type="OrthoDB" id="1638652at2"/>
<dbReference type="GO" id="GO:0008289">
    <property type="term" value="F:lipid binding"/>
    <property type="evidence" value="ECO:0007669"/>
    <property type="project" value="UniProtKB-KW"/>
</dbReference>
<dbReference type="Pfam" id="PF02645">
    <property type="entry name" value="DegV"/>
    <property type="match status" value="1"/>
</dbReference>
<proteinExistence type="predicted"/>
<sequence length="283" mass="32103">MTTVKKVAWITDSSAYVPEKERTHKDLYIVPMNISFGNKIYKDGIDISPDELYVKMDEMKDIPKTSQPALSDFIDLYTKLKHDYDEAIAVHISGNLSGTYNVSNLAAKLTNFPVEVIDSRILSYPITMMINKGMKLHSNGMEAKEIADILRKEHTKYHNYILVGKLEQLYKGGRINGIQKMIGSLLNIHPILQINNGNVEIYKKSRTKNKAINTILEQFYIEKQKHTIKTVQVLHADAIDEAKSIRDKLVRQYDDIDVLIGPISQTIGVHGGKGSLTMIWKVD</sequence>
<dbReference type="EMBL" id="MJEH01000018">
    <property type="protein sequence ID" value="OEH93029.1"/>
    <property type="molecule type" value="Genomic_DNA"/>
</dbReference>
<dbReference type="InterPro" id="IPR050270">
    <property type="entry name" value="DegV_domain_contain"/>
</dbReference>
<dbReference type="PANTHER" id="PTHR33434:SF2">
    <property type="entry name" value="FATTY ACID-BINDING PROTEIN TM_1468"/>
    <property type="match status" value="1"/>
</dbReference>
<dbReference type="AlphaFoldDB" id="A0A1E5LG25"/>
<keyword evidence="3" id="KW-1185">Reference proteome</keyword>
<dbReference type="Gene3D" id="3.40.50.10170">
    <property type="match status" value="1"/>
</dbReference>
<dbReference type="InterPro" id="IPR043168">
    <property type="entry name" value="DegV_C"/>
</dbReference>
<dbReference type="PANTHER" id="PTHR33434">
    <property type="entry name" value="DEGV DOMAIN-CONTAINING PROTEIN DR_1986-RELATED"/>
    <property type="match status" value="1"/>
</dbReference>
<accession>A0A1E5LG25</accession>
<protein>
    <submittedName>
        <fullName evidence="2">Fatty acid-binding protein DegV</fullName>
    </submittedName>
</protein>
<dbReference type="STRING" id="1305675.BFG57_13820"/>
<organism evidence="2 3">
    <name type="scientific">Bacillus solimangrovi</name>
    <dbReference type="NCBI Taxonomy" id="1305675"/>
    <lineage>
        <taxon>Bacteria</taxon>
        <taxon>Bacillati</taxon>
        <taxon>Bacillota</taxon>
        <taxon>Bacilli</taxon>
        <taxon>Bacillales</taxon>
        <taxon>Bacillaceae</taxon>
        <taxon>Bacillus</taxon>
    </lineage>
</organism>
<dbReference type="InterPro" id="IPR003797">
    <property type="entry name" value="DegV"/>
</dbReference>
<evidence type="ECO:0000313" key="2">
    <source>
        <dbReference type="EMBL" id="OEH93029.1"/>
    </source>
</evidence>
<evidence type="ECO:0000313" key="3">
    <source>
        <dbReference type="Proteomes" id="UP000095209"/>
    </source>
</evidence>
<dbReference type="NCBIfam" id="TIGR00762">
    <property type="entry name" value="DegV"/>
    <property type="match status" value="1"/>
</dbReference>
<dbReference type="SUPFAM" id="SSF82549">
    <property type="entry name" value="DAK1/DegV-like"/>
    <property type="match status" value="1"/>
</dbReference>
<dbReference type="Proteomes" id="UP000095209">
    <property type="component" value="Unassembled WGS sequence"/>
</dbReference>
<reference evidence="2 3" key="1">
    <citation type="submission" date="2016-08" db="EMBL/GenBank/DDBJ databases">
        <title>Genome of Bacillus solimangrovi GH2-4.</title>
        <authorList>
            <person name="Lim S."/>
            <person name="Kim B.-C."/>
        </authorList>
    </citation>
    <scope>NUCLEOTIDE SEQUENCE [LARGE SCALE GENOMIC DNA]</scope>
    <source>
        <strain evidence="2 3">GH2-4</strain>
    </source>
</reference>